<dbReference type="Proteomes" id="UP001301326">
    <property type="component" value="Chromosome"/>
</dbReference>
<dbReference type="GO" id="GO:0016620">
    <property type="term" value="F:oxidoreductase activity, acting on the aldehyde or oxo group of donors, NAD or NADP as acceptor"/>
    <property type="evidence" value="ECO:0007669"/>
    <property type="project" value="InterPro"/>
</dbReference>
<proteinExistence type="predicted"/>
<dbReference type="AlphaFoldDB" id="A0AA95KML0"/>
<organism evidence="1">
    <name type="scientific">Candidatus Thiothrix putei</name>
    <dbReference type="NCBI Taxonomy" id="3080811"/>
    <lineage>
        <taxon>Bacteria</taxon>
        <taxon>Pseudomonadati</taxon>
        <taxon>Pseudomonadota</taxon>
        <taxon>Gammaproteobacteria</taxon>
        <taxon>Thiotrichales</taxon>
        <taxon>Thiotrichaceae</taxon>
        <taxon>Thiothrix</taxon>
    </lineage>
</organism>
<name>A0AA95KML0_9GAMM</name>
<evidence type="ECO:0000313" key="1">
    <source>
        <dbReference type="EMBL" id="WGZ94425.1"/>
    </source>
</evidence>
<protein>
    <submittedName>
        <fullName evidence="1">Uncharacterized protein</fullName>
    </submittedName>
</protein>
<accession>A0AA95KML0</accession>
<gene>
    <name evidence="1" type="ORF">QJT81_00095</name>
</gene>
<dbReference type="PROSITE" id="PS51257">
    <property type="entry name" value="PROKAR_LIPOPROTEIN"/>
    <property type="match status" value="1"/>
</dbReference>
<reference evidence="1" key="1">
    <citation type="journal article" date="2023" name="Int. J. Mol. Sci.">
        <title>Metagenomics Revealed a New Genus 'Candidatus Thiocaldithrix dubininis' gen. nov., sp. nov. and a New Species 'Candidatus Thiothrix putei' sp. nov. in the Family Thiotrichaceae, Some Members of Which Have Traits of Both Na+- and H+-Motive Energetics.</title>
        <authorList>
            <person name="Ravin N.V."/>
            <person name="Muntyan M.S."/>
            <person name="Smolyakov D.D."/>
            <person name="Rudenko T.S."/>
            <person name="Beletsky A.V."/>
            <person name="Mardanov A.V."/>
            <person name="Grabovich M.Y."/>
        </authorList>
    </citation>
    <scope>NUCLEOTIDE SEQUENCE</scope>
    <source>
        <strain evidence="1">GKL-02</strain>
    </source>
</reference>
<dbReference type="KEGG" id="tput:QJT81_00095"/>
<sequence length="170" mass="19234">MKTSQTVRWSKILLSAGSLIILMASCTTGSLYTERGSVTGYTISMTAISPIASKSEPGLKGGLGRYPNMRLCFLAINKKNNPQIFTVRSNNDGFYHLEIPEGEYIVKEEFSAECEYFGRRSDENSLFHMFFDDAIRYDENGKIIFTREPDVIVKAGQQSTYDHSIRLEVY</sequence>
<dbReference type="EMBL" id="CP124756">
    <property type="protein sequence ID" value="WGZ94425.1"/>
    <property type="molecule type" value="Genomic_DNA"/>
</dbReference>
<reference evidence="1" key="2">
    <citation type="submission" date="2023-04" db="EMBL/GenBank/DDBJ databases">
        <authorList>
            <person name="Beletskiy A.V."/>
            <person name="Mardanov A.V."/>
            <person name="Ravin N.V."/>
        </authorList>
    </citation>
    <scope>NUCLEOTIDE SEQUENCE</scope>
    <source>
        <strain evidence="1">GKL-02</strain>
    </source>
</reference>
<dbReference type="PROSITE" id="PS00071">
    <property type="entry name" value="GAPDH"/>
    <property type="match status" value="1"/>
</dbReference>
<dbReference type="InterPro" id="IPR020830">
    <property type="entry name" value="GlycerAld_3-P_DH_AS"/>
</dbReference>